<dbReference type="Proteomes" id="UP000244722">
    <property type="component" value="Unassembled WGS sequence"/>
</dbReference>
<keyword evidence="2" id="KW-0732">Signal</keyword>
<comment type="caution">
    <text evidence="3">The sequence shown here is derived from an EMBL/GenBank/DDBJ whole genome shotgun (WGS) entry which is preliminary data.</text>
</comment>
<organism evidence="3 4">
    <name type="scientific">Tuber borchii</name>
    <name type="common">White truffle</name>
    <dbReference type="NCBI Taxonomy" id="42251"/>
    <lineage>
        <taxon>Eukaryota</taxon>
        <taxon>Fungi</taxon>
        <taxon>Dikarya</taxon>
        <taxon>Ascomycota</taxon>
        <taxon>Pezizomycotina</taxon>
        <taxon>Pezizomycetes</taxon>
        <taxon>Pezizales</taxon>
        <taxon>Tuberaceae</taxon>
        <taxon>Tuber</taxon>
    </lineage>
</organism>
<feature type="signal peptide" evidence="2">
    <location>
        <begin position="1"/>
        <end position="17"/>
    </location>
</feature>
<evidence type="ECO:0000313" key="4">
    <source>
        <dbReference type="Proteomes" id="UP000244722"/>
    </source>
</evidence>
<gene>
    <name evidence="3" type="ORF">B9Z19DRAFT_703176</name>
</gene>
<dbReference type="OrthoDB" id="10419705at2759"/>
<evidence type="ECO:0000313" key="3">
    <source>
        <dbReference type="EMBL" id="PUU80727.1"/>
    </source>
</evidence>
<proteinExistence type="predicted"/>
<dbReference type="AlphaFoldDB" id="A0A2T6ZZ07"/>
<name>A0A2T6ZZ07_TUBBO</name>
<protein>
    <submittedName>
        <fullName evidence="3">Uncharacterized protein</fullName>
    </submittedName>
</protein>
<keyword evidence="4" id="KW-1185">Reference proteome</keyword>
<feature type="chain" id="PRO_5015730792" evidence="2">
    <location>
        <begin position="18"/>
        <end position="199"/>
    </location>
</feature>
<evidence type="ECO:0000256" key="2">
    <source>
        <dbReference type="SAM" id="SignalP"/>
    </source>
</evidence>
<sequence>MHFSIFLLTLFPLAAWCSPNPMSSLPSTTAAITTSSPSSSSSSSTPSPTPPAPNPALGGGGAVTPPGAQGIIKTSFTNGGNKNISATVDFKCNPAPSSPQVKDVEALSAYYLTKSTPLITIPKGGANTCVPLEEKKDVGAAKLEACGNDAKLMYPEVGKLLQKFQGSCMKTIDGSQRVGGTMDFTTEGKMVLSIKVNRA</sequence>
<accession>A0A2T6ZZ07</accession>
<dbReference type="EMBL" id="NESQ01000059">
    <property type="protein sequence ID" value="PUU80727.1"/>
    <property type="molecule type" value="Genomic_DNA"/>
</dbReference>
<feature type="region of interest" description="Disordered" evidence="1">
    <location>
        <begin position="27"/>
        <end position="70"/>
    </location>
</feature>
<evidence type="ECO:0000256" key="1">
    <source>
        <dbReference type="SAM" id="MobiDB-lite"/>
    </source>
</evidence>
<feature type="compositionally biased region" description="Low complexity" evidence="1">
    <location>
        <begin position="27"/>
        <end position="46"/>
    </location>
</feature>
<reference evidence="3 4" key="1">
    <citation type="submission" date="2017-04" db="EMBL/GenBank/DDBJ databases">
        <title>Draft genome sequence of Tuber borchii Vittad., a whitish edible truffle.</title>
        <authorList>
            <consortium name="DOE Joint Genome Institute"/>
            <person name="Murat C."/>
            <person name="Kuo A."/>
            <person name="Barry K.W."/>
            <person name="Clum A."/>
            <person name="Dockter R.B."/>
            <person name="Fauchery L."/>
            <person name="Iotti M."/>
            <person name="Kohler A."/>
            <person name="Labutti K."/>
            <person name="Lindquist E.A."/>
            <person name="Lipzen A."/>
            <person name="Ohm R.A."/>
            <person name="Wang M."/>
            <person name="Grigoriev I.V."/>
            <person name="Zambonelli A."/>
            <person name="Martin F.M."/>
        </authorList>
    </citation>
    <scope>NUCLEOTIDE SEQUENCE [LARGE SCALE GENOMIC DNA]</scope>
    <source>
        <strain evidence="3 4">Tbo3840</strain>
    </source>
</reference>